<dbReference type="EMBL" id="ANLA01000025">
    <property type="protein sequence ID" value="EMQ93873.1"/>
    <property type="molecule type" value="Genomic_DNA"/>
</dbReference>
<organism evidence="1 2">
    <name type="scientific">Xanthomarina gelatinilytica</name>
    <dbReference type="NCBI Taxonomy" id="1137281"/>
    <lineage>
        <taxon>Bacteria</taxon>
        <taxon>Pseudomonadati</taxon>
        <taxon>Bacteroidota</taxon>
        <taxon>Flavobacteriia</taxon>
        <taxon>Flavobacteriales</taxon>
        <taxon>Flavobacteriaceae</taxon>
        <taxon>Xanthomarina</taxon>
    </lineage>
</organism>
<reference evidence="1 2" key="1">
    <citation type="submission" date="2012-12" db="EMBL/GenBank/DDBJ databases">
        <title>Genome assembly of Formosa sp. AK20.</title>
        <authorList>
            <person name="Kumar R."/>
            <person name="Khatri I."/>
            <person name="Vaidya B."/>
            <person name="Subramanian S."/>
            <person name="Pinnaka A."/>
        </authorList>
    </citation>
    <scope>NUCLEOTIDE SEQUENCE [LARGE SCALE GENOMIC DNA]</scope>
    <source>
        <strain evidence="1 2">AK20</strain>
    </source>
</reference>
<proteinExistence type="predicted"/>
<accession>M7N637</accession>
<comment type="caution">
    <text evidence="1">The sequence shown here is derived from an EMBL/GenBank/DDBJ whole genome shotgun (WGS) entry which is preliminary data.</text>
</comment>
<protein>
    <submittedName>
        <fullName evidence="1">Uncharacterized protein</fullName>
    </submittedName>
</protein>
<name>M7N637_9FLAO</name>
<sequence length="278" mass="32311">MRIQFIILILITNFAFGQRKVSIDKNVLTYEKSDEYERFDNVDKTRDDFKELTINIENSILKIENSYSGGFIGYDIVFEIDKELTLKETSYHYWTDNIDLENPTDYIVTKAKIILNQNPFKRLSGLRGIYELEIDHLQKNQKVRTETFKGKFKTYSGIKESSPEYIWALNQNQVEKNIRTENGVYLNPDTPPSLKSDTKELIEAIKKIEGSKPSKLIVQAIINENGKIEKETIRFRGEMSEELKNKIADLLTRMTDWNPACVNEIQVKSKIPIIIGIE</sequence>
<gene>
    <name evidence="1" type="ORF">D778_01372</name>
</gene>
<keyword evidence="2" id="KW-1185">Reference proteome</keyword>
<dbReference type="AlphaFoldDB" id="M7N637"/>
<dbReference type="Proteomes" id="UP000012024">
    <property type="component" value="Unassembled WGS sequence"/>
</dbReference>
<evidence type="ECO:0000313" key="1">
    <source>
        <dbReference type="EMBL" id="EMQ93873.1"/>
    </source>
</evidence>
<dbReference type="PATRIC" id="fig|1137281.3.peg.2729"/>
<evidence type="ECO:0000313" key="2">
    <source>
        <dbReference type="Proteomes" id="UP000012024"/>
    </source>
</evidence>